<comment type="caution">
    <text evidence="3">The sequence shown here is derived from an EMBL/GenBank/DDBJ whole genome shotgun (WGS) entry which is preliminary data.</text>
</comment>
<dbReference type="InterPro" id="IPR053392">
    <property type="entry name" value="Transposase_IS30-like"/>
</dbReference>
<dbReference type="GO" id="GO:0015074">
    <property type="term" value="P:DNA integration"/>
    <property type="evidence" value="ECO:0007669"/>
    <property type="project" value="InterPro"/>
</dbReference>
<dbReference type="GO" id="GO:0004803">
    <property type="term" value="F:transposase activity"/>
    <property type="evidence" value="ECO:0007669"/>
    <property type="project" value="TreeGrafter"/>
</dbReference>
<dbReference type="InterPro" id="IPR001584">
    <property type="entry name" value="Integrase_cat-core"/>
</dbReference>
<dbReference type="GO" id="GO:0032196">
    <property type="term" value="P:transposition"/>
    <property type="evidence" value="ECO:0007669"/>
    <property type="project" value="TreeGrafter"/>
</dbReference>
<dbReference type="GO" id="GO:0006310">
    <property type="term" value="P:DNA recombination"/>
    <property type="evidence" value="ECO:0007669"/>
    <property type="project" value="UniProtKB-KW"/>
</dbReference>
<dbReference type="SUPFAM" id="SSF53098">
    <property type="entry name" value="Ribonuclease H-like"/>
    <property type="match status" value="1"/>
</dbReference>
<dbReference type="NCBIfam" id="NF033563">
    <property type="entry name" value="transpos_IS30"/>
    <property type="match status" value="1"/>
</dbReference>
<dbReference type="PANTHER" id="PTHR10948:SF23">
    <property type="entry name" value="TRANSPOSASE INSI FOR INSERTION SEQUENCE ELEMENT IS30A-RELATED"/>
    <property type="match status" value="1"/>
</dbReference>
<reference evidence="3" key="2">
    <citation type="submission" date="2021-04" db="EMBL/GenBank/DDBJ databases">
        <authorList>
            <person name="Gilroy R."/>
        </authorList>
    </citation>
    <scope>NUCLEOTIDE SEQUENCE</scope>
    <source>
        <strain evidence="3">ChiSjej5B23-2810</strain>
    </source>
</reference>
<dbReference type="GO" id="GO:0003676">
    <property type="term" value="F:nucleic acid binding"/>
    <property type="evidence" value="ECO:0007669"/>
    <property type="project" value="InterPro"/>
</dbReference>
<name>A0A9D2P9L7_9FIRM</name>
<keyword evidence="1" id="KW-0233">DNA recombination</keyword>
<dbReference type="PANTHER" id="PTHR10948">
    <property type="entry name" value="TRANSPOSASE"/>
    <property type="match status" value="1"/>
</dbReference>
<dbReference type="AlphaFoldDB" id="A0A9D2P9L7"/>
<dbReference type="EMBL" id="DWWN01000014">
    <property type="protein sequence ID" value="HJC44883.1"/>
    <property type="molecule type" value="Genomic_DNA"/>
</dbReference>
<dbReference type="Pfam" id="PF13936">
    <property type="entry name" value="HTH_38"/>
    <property type="match status" value="1"/>
</dbReference>
<gene>
    <name evidence="3" type="ORF">H9703_01890</name>
</gene>
<feature type="domain" description="Integrase catalytic" evidence="2">
    <location>
        <begin position="167"/>
        <end position="326"/>
    </location>
</feature>
<dbReference type="GO" id="GO:0005829">
    <property type="term" value="C:cytosol"/>
    <property type="evidence" value="ECO:0007669"/>
    <property type="project" value="TreeGrafter"/>
</dbReference>
<protein>
    <submittedName>
        <fullName evidence="3">IS30 family transposase</fullName>
    </submittedName>
</protein>
<evidence type="ECO:0000256" key="1">
    <source>
        <dbReference type="ARBA" id="ARBA00023172"/>
    </source>
</evidence>
<evidence type="ECO:0000313" key="3">
    <source>
        <dbReference type="EMBL" id="HJC44883.1"/>
    </source>
</evidence>
<dbReference type="Gene3D" id="3.30.420.10">
    <property type="entry name" value="Ribonuclease H-like superfamily/Ribonuclease H"/>
    <property type="match status" value="1"/>
</dbReference>
<evidence type="ECO:0000259" key="2">
    <source>
        <dbReference type="PROSITE" id="PS50994"/>
    </source>
</evidence>
<evidence type="ECO:0000313" key="4">
    <source>
        <dbReference type="Proteomes" id="UP000823906"/>
    </source>
</evidence>
<reference evidence="3" key="1">
    <citation type="journal article" date="2021" name="PeerJ">
        <title>Extensive microbial diversity within the chicken gut microbiome revealed by metagenomics and culture.</title>
        <authorList>
            <person name="Gilroy R."/>
            <person name="Ravi A."/>
            <person name="Getino M."/>
            <person name="Pursley I."/>
            <person name="Horton D.L."/>
            <person name="Alikhan N.F."/>
            <person name="Baker D."/>
            <person name="Gharbi K."/>
            <person name="Hall N."/>
            <person name="Watson M."/>
            <person name="Adriaenssens E.M."/>
            <person name="Foster-Nyarko E."/>
            <person name="Jarju S."/>
            <person name="Secka A."/>
            <person name="Antonio M."/>
            <person name="Oren A."/>
            <person name="Chaudhuri R.R."/>
            <person name="La Ragione R."/>
            <person name="Hildebrand F."/>
            <person name="Pallen M.J."/>
        </authorList>
    </citation>
    <scope>NUCLEOTIDE SEQUENCE</scope>
    <source>
        <strain evidence="3">ChiSjej5B23-2810</strain>
    </source>
</reference>
<dbReference type="InterPro" id="IPR051917">
    <property type="entry name" value="Transposase-Integrase"/>
</dbReference>
<accession>A0A9D2P9L7</accession>
<dbReference type="InterPro" id="IPR012337">
    <property type="entry name" value="RNaseH-like_sf"/>
</dbReference>
<proteinExistence type="predicted"/>
<sequence length="330" mass="38811">MLSYNHFTLDERKYLQELLSQGYSIRKIAGFLGRSPSSVSREIRRNRTRKQPKNKPNNRYWYHHWRAQILYTVRRKECGKSRRTLKPGTFVYWYVVEGLKRFWSPEQIAHRLPIDYPGLSISTSTIYRHLKVGDLQEVSRKKNLRRKDKQIRLRNLACMTIHPDRIIPDWPDEIRKRLRIGDWEGDTVYGGIGKGLLVALVDRKTRFLCAAVIRSRNAAETRQAIVYLLNKLPCLSISLDNGSEFSEFQLLEKELQTSVYFAEPHKPWQRGTNENTNDILRFFYPKGYDFRTLSQQALQNVVDLINSRPRKCLGWKSPAEIFFDSSVALT</sequence>
<organism evidence="3 4">
    <name type="scientific">Candidatus Faecalibacterium faecigallinarum</name>
    <dbReference type="NCBI Taxonomy" id="2838577"/>
    <lineage>
        <taxon>Bacteria</taxon>
        <taxon>Bacillati</taxon>
        <taxon>Bacillota</taxon>
        <taxon>Clostridia</taxon>
        <taxon>Eubacteriales</taxon>
        <taxon>Oscillospiraceae</taxon>
        <taxon>Faecalibacterium</taxon>
    </lineage>
</organism>
<dbReference type="InterPro" id="IPR025246">
    <property type="entry name" value="IS30-like_HTH"/>
</dbReference>
<dbReference type="InterPro" id="IPR036397">
    <property type="entry name" value="RNaseH_sf"/>
</dbReference>
<dbReference type="Proteomes" id="UP000823906">
    <property type="component" value="Unassembled WGS sequence"/>
</dbReference>
<dbReference type="PROSITE" id="PS50994">
    <property type="entry name" value="INTEGRASE"/>
    <property type="match status" value="1"/>
</dbReference>